<reference evidence="3" key="1">
    <citation type="submission" date="2017-03" db="EMBL/GenBank/DDBJ databases">
        <title>Phytopthora megakarya and P. palmivora, two closely related causual agents of cacao black pod achieved similar genome size and gene model numbers by different mechanisms.</title>
        <authorList>
            <person name="Ali S."/>
            <person name="Shao J."/>
            <person name="Larry D.J."/>
            <person name="Kronmiller B."/>
            <person name="Shen D."/>
            <person name="Strem M.D."/>
            <person name="Melnick R.L."/>
            <person name="Guiltinan M.J."/>
            <person name="Tyler B.M."/>
            <person name="Meinhardt L.W."/>
            <person name="Bailey B.A."/>
        </authorList>
    </citation>
    <scope>NUCLEOTIDE SEQUENCE [LARGE SCALE GENOMIC DNA]</scope>
    <source>
        <strain evidence="3">zdho120</strain>
    </source>
</reference>
<evidence type="ECO:0000256" key="1">
    <source>
        <dbReference type="SAM" id="MobiDB-lite"/>
    </source>
</evidence>
<comment type="caution">
    <text evidence="2">The sequence shown here is derived from an EMBL/GenBank/DDBJ whole genome shotgun (WGS) entry which is preliminary data.</text>
</comment>
<proteinExistence type="predicted"/>
<protein>
    <submittedName>
        <fullName evidence="2">Uncharacterized protein</fullName>
    </submittedName>
</protein>
<keyword evidence="3" id="KW-1185">Reference proteome</keyword>
<dbReference type="Proteomes" id="UP000198211">
    <property type="component" value="Unassembled WGS sequence"/>
</dbReference>
<evidence type="ECO:0000313" key="2">
    <source>
        <dbReference type="EMBL" id="OWY90105.1"/>
    </source>
</evidence>
<gene>
    <name evidence="2" type="ORF">PHMEG_00041918</name>
</gene>
<dbReference type="STRING" id="4795.A0A225UAM5"/>
<dbReference type="EMBL" id="NBNE01023884">
    <property type="protein sequence ID" value="OWY90105.1"/>
    <property type="molecule type" value="Genomic_DNA"/>
</dbReference>
<name>A0A225UAM5_9STRA</name>
<organism evidence="2 3">
    <name type="scientific">Phytophthora megakarya</name>
    <dbReference type="NCBI Taxonomy" id="4795"/>
    <lineage>
        <taxon>Eukaryota</taxon>
        <taxon>Sar</taxon>
        <taxon>Stramenopiles</taxon>
        <taxon>Oomycota</taxon>
        <taxon>Peronosporomycetes</taxon>
        <taxon>Peronosporales</taxon>
        <taxon>Peronosporaceae</taxon>
        <taxon>Phytophthora</taxon>
    </lineage>
</organism>
<dbReference type="AlphaFoldDB" id="A0A225UAM5"/>
<feature type="compositionally biased region" description="Low complexity" evidence="1">
    <location>
        <begin position="21"/>
        <end position="30"/>
    </location>
</feature>
<accession>A0A225UAM5</accession>
<feature type="region of interest" description="Disordered" evidence="1">
    <location>
        <begin position="1"/>
        <end position="30"/>
    </location>
</feature>
<evidence type="ECO:0000313" key="3">
    <source>
        <dbReference type="Proteomes" id="UP000198211"/>
    </source>
</evidence>
<sequence>MSDSPVLDLDDAPAFHPSDASQSSSSSTTTILQPEDFVPHACWVCASGTKRPSMPPHSAVDIPAVGDYVPSITVDGLVQDATALEHETHVLRRRLELSTALTTGLAAHASDLHDRIDAQHDRTREGYDLGVALVARVMSGFDFSRCDLEKTWLLPLSPRRLCVCYINRTLLDIK</sequence>